<comment type="caution">
    <text evidence="10">The sequence shown here is derived from an EMBL/GenBank/DDBJ whole genome shotgun (WGS) entry which is preliminary data.</text>
</comment>
<dbReference type="EMBL" id="CAKMMG010000001">
    <property type="protein sequence ID" value="CAH1190609.1"/>
    <property type="molecule type" value="Genomic_DNA"/>
</dbReference>
<dbReference type="GO" id="GO:0008984">
    <property type="term" value="F:protein-glutamate methylesterase activity"/>
    <property type="evidence" value="ECO:0007669"/>
    <property type="project" value="UniProtKB-EC"/>
</dbReference>
<evidence type="ECO:0000256" key="7">
    <source>
        <dbReference type="PROSITE-ProRule" id="PRU00169"/>
    </source>
</evidence>
<accession>A0ABN8FXL9</accession>
<evidence type="ECO:0000259" key="8">
    <source>
        <dbReference type="PROSITE" id="PS50110"/>
    </source>
</evidence>
<dbReference type="Pfam" id="PF00072">
    <property type="entry name" value="Response_reg"/>
    <property type="match status" value="1"/>
</dbReference>
<feature type="active site" evidence="5 6">
    <location>
        <position position="171"/>
    </location>
</feature>
<dbReference type="SMART" id="SM00448">
    <property type="entry name" value="REC"/>
    <property type="match status" value="1"/>
</dbReference>
<evidence type="ECO:0000256" key="3">
    <source>
        <dbReference type="ARBA" id="ARBA00022801"/>
    </source>
</evidence>
<comment type="catalytic activity">
    <reaction evidence="4 5">
        <text>[protein]-L-glutamate 5-O-methyl ester + H2O = L-glutamyl-[protein] + methanol + H(+)</text>
        <dbReference type="Rhea" id="RHEA:23236"/>
        <dbReference type="Rhea" id="RHEA-COMP:10208"/>
        <dbReference type="Rhea" id="RHEA-COMP:10311"/>
        <dbReference type="ChEBI" id="CHEBI:15377"/>
        <dbReference type="ChEBI" id="CHEBI:15378"/>
        <dbReference type="ChEBI" id="CHEBI:17790"/>
        <dbReference type="ChEBI" id="CHEBI:29973"/>
        <dbReference type="ChEBI" id="CHEBI:82795"/>
        <dbReference type="EC" id="3.1.1.61"/>
    </reaction>
</comment>
<dbReference type="InterPro" id="IPR000673">
    <property type="entry name" value="Sig_transdc_resp-reg_Me-estase"/>
</dbReference>
<comment type="similarity">
    <text evidence="5">Belongs to the CheB family.</text>
</comment>
<gene>
    <name evidence="10" type="primary">cheB_2</name>
    <name evidence="5" type="synonym">cheB</name>
    <name evidence="10" type="ORF">PAECIP111892_00266</name>
</gene>
<dbReference type="InterPro" id="IPR011006">
    <property type="entry name" value="CheY-like_superfamily"/>
</dbReference>
<feature type="modified residue" description="4-aspartylphosphate" evidence="5 7">
    <location>
        <position position="59"/>
    </location>
</feature>
<keyword evidence="2 5" id="KW-0145">Chemotaxis</keyword>
<evidence type="ECO:0000313" key="11">
    <source>
        <dbReference type="Proteomes" id="UP000838324"/>
    </source>
</evidence>
<comment type="subcellular location">
    <subcellularLocation>
        <location evidence="5">Cytoplasm</location>
    </subcellularLocation>
</comment>
<dbReference type="EC" id="3.5.1.44" evidence="5"/>
<dbReference type="PANTHER" id="PTHR42872:SF6">
    <property type="entry name" value="PROTEIN-GLUTAMATE METHYLESTERASE_PROTEIN-GLUTAMINE GLUTAMINASE"/>
    <property type="match status" value="1"/>
</dbReference>
<comment type="function">
    <text evidence="5">Involved in chemotaxis. Part of a chemotaxis signal transduction system that modulates chemotaxis in response to various stimuli. Catalyzes the demethylation of specific methylglutamate residues introduced into the chemoreceptors (methyl-accepting chemotaxis proteins or MCP) by CheR. Also mediates the irreversible deamidation of specific glutamine residues to glutamic acid.</text>
</comment>
<dbReference type="HAMAP" id="MF_00099">
    <property type="entry name" value="CheB_chemtxs"/>
    <property type="match status" value="1"/>
</dbReference>
<dbReference type="CDD" id="cd17541">
    <property type="entry name" value="REC_CheB-like"/>
    <property type="match status" value="1"/>
</dbReference>
<dbReference type="SUPFAM" id="SSF52738">
    <property type="entry name" value="Methylesterase CheB, C-terminal domain"/>
    <property type="match status" value="1"/>
</dbReference>
<dbReference type="Gene3D" id="3.40.50.180">
    <property type="entry name" value="Methylesterase CheB, C-terminal domain"/>
    <property type="match status" value="1"/>
</dbReference>
<keyword evidence="1 5" id="KW-0963">Cytoplasm</keyword>
<evidence type="ECO:0000313" key="10">
    <source>
        <dbReference type="EMBL" id="CAH1190609.1"/>
    </source>
</evidence>
<feature type="active site" evidence="5 6">
    <location>
        <position position="197"/>
    </location>
</feature>
<comment type="catalytic activity">
    <reaction evidence="5">
        <text>L-glutaminyl-[protein] + H2O = L-glutamyl-[protein] + NH4(+)</text>
        <dbReference type="Rhea" id="RHEA:16441"/>
        <dbReference type="Rhea" id="RHEA-COMP:10207"/>
        <dbReference type="Rhea" id="RHEA-COMP:10208"/>
        <dbReference type="ChEBI" id="CHEBI:15377"/>
        <dbReference type="ChEBI" id="CHEBI:28938"/>
        <dbReference type="ChEBI" id="CHEBI:29973"/>
        <dbReference type="ChEBI" id="CHEBI:30011"/>
        <dbReference type="EC" id="3.5.1.44"/>
    </reaction>
</comment>
<dbReference type="InterPro" id="IPR008248">
    <property type="entry name" value="CheB-like"/>
</dbReference>
<feature type="domain" description="Response regulatory" evidence="8">
    <location>
        <begin position="8"/>
        <end position="121"/>
    </location>
</feature>
<evidence type="ECO:0000256" key="6">
    <source>
        <dbReference type="PROSITE-ProRule" id="PRU00050"/>
    </source>
</evidence>
<keyword evidence="3 5" id="KW-0378">Hydrolase</keyword>
<comment type="domain">
    <text evidence="5">Contains a C-terminal catalytic domain, and an N-terminal region which modulates catalytic activity.</text>
</comment>
<evidence type="ECO:0000256" key="4">
    <source>
        <dbReference type="ARBA" id="ARBA00048267"/>
    </source>
</evidence>
<dbReference type="PIRSF" id="PIRSF000876">
    <property type="entry name" value="RR_chemtxs_CheB"/>
    <property type="match status" value="1"/>
</dbReference>
<dbReference type="Proteomes" id="UP000838324">
    <property type="component" value="Unassembled WGS sequence"/>
</dbReference>
<dbReference type="InterPro" id="IPR001789">
    <property type="entry name" value="Sig_transdc_resp-reg_receiver"/>
</dbReference>
<dbReference type="InterPro" id="IPR035909">
    <property type="entry name" value="CheB_C"/>
</dbReference>
<comment type="PTM">
    <text evidence="5">Phosphorylated by CheA. Phosphorylation of the N-terminal regulatory domain activates the methylesterase activity.</text>
</comment>
<evidence type="ECO:0000256" key="1">
    <source>
        <dbReference type="ARBA" id="ARBA00022490"/>
    </source>
</evidence>
<feature type="active site" evidence="5 6">
    <location>
        <position position="293"/>
    </location>
</feature>
<dbReference type="CDD" id="cd16432">
    <property type="entry name" value="CheB_Rec"/>
    <property type="match status" value="1"/>
</dbReference>
<evidence type="ECO:0000256" key="5">
    <source>
        <dbReference type="HAMAP-Rule" id="MF_00099"/>
    </source>
</evidence>
<dbReference type="NCBIfam" id="NF001965">
    <property type="entry name" value="PRK00742.1"/>
    <property type="match status" value="1"/>
</dbReference>
<evidence type="ECO:0000256" key="2">
    <source>
        <dbReference type="ARBA" id="ARBA00022500"/>
    </source>
</evidence>
<dbReference type="RefSeq" id="WP_236328921.1">
    <property type="nucleotide sequence ID" value="NZ_CAKMMG010000001.1"/>
</dbReference>
<proteinExistence type="inferred from homology"/>
<dbReference type="Gene3D" id="3.40.50.2300">
    <property type="match status" value="1"/>
</dbReference>
<dbReference type="PROSITE" id="PS50110">
    <property type="entry name" value="RESPONSE_REGULATORY"/>
    <property type="match status" value="1"/>
</dbReference>
<dbReference type="Pfam" id="PF01339">
    <property type="entry name" value="CheB_methylest"/>
    <property type="match status" value="1"/>
</dbReference>
<organism evidence="10 11">
    <name type="scientific">Paenibacillus auburnensis</name>
    <dbReference type="NCBI Taxonomy" id="2905649"/>
    <lineage>
        <taxon>Bacteria</taxon>
        <taxon>Bacillati</taxon>
        <taxon>Bacillota</taxon>
        <taxon>Bacilli</taxon>
        <taxon>Bacillales</taxon>
        <taxon>Paenibacillaceae</taxon>
        <taxon>Paenibacillus</taxon>
    </lineage>
</organism>
<dbReference type="SUPFAM" id="SSF52172">
    <property type="entry name" value="CheY-like"/>
    <property type="match status" value="1"/>
</dbReference>
<reference evidence="10" key="1">
    <citation type="submission" date="2022-01" db="EMBL/GenBank/DDBJ databases">
        <authorList>
            <person name="Criscuolo A."/>
        </authorList>
    </citation>
    <scope>NUCLEOTIDE SEQUENCE</scope>
    <source>
        <strain evidence="10">CIP111892</strain>
    </source>
</reference>
<name>A0ABN8FXL9_9BACL</name>
<sequence>MKNTRSIRVLVVDDSLLFREVISRGISSDPLIEVAARAGDPFEARDELLRVRPDVMLCDVQMPKMNGIEFIRRLLPQYAIPVIVVSGVTETVFEAMNAGAVDFEAKPDMNSPGSVQHFLEQLIVKIKNAAQAKIIAPVQPAMTAGSAVWPGNGIKGSALSLKERLIVIGASTGGTEAIASVINALPPDMPGIIIVQHIPPVFSRMFSERLNLSSALSVKEAEDGDLVVPGKVLVAPGDKQVSVRRIGGQYRLECASGAKVNGHCPSVDVLFESAAKAAGAQVIGVLLTGMGYDGAKGLLALRRKGARTIGQDEATSVVYGMPKAAYELGAVEKQAALPAIPRLLLSMLQ</sequence>
<feature type="domain" description="CheB-type methylesterase" evidence="9">
    <location>
        <begin position="150"/>
        <end position="349"/>
    </location>
</feature>
<dbReference type="PROSITE" id="PS50122">
    <property type="entry name" value="CHEB"/>
    <property type="match status" value="1"/>
</dbReference>
<dbReference type="PANTHER" id="PTHR42872">
    <property type="entry name" value="PROTEIN-GLUTAMATE METHYLESTERASE/PROTEIN-GLUTAMINE GLUTAMINASE"/>
    <property type="match status" value="1"/>
</dbReference>
<keyword evidence="11" id="KW-1185">Reference proteome</keyword>
<evidence type="ECO:0000259" key="9">
    <source>
        <dbReference type="PROSITE" id="PS50122"/>
    </source>
</evidence>
<keyword evidence="5 7" id="KW-0597">Phosphoprotein</keyword>
<protein>
    <recommendedName>
        <fullName evidence="5">Protein-glutamate methylesterase/protein-glutamine glutaminase</fullName>
        <ecNumber evidence="5">3.1.1.61</ecNumber>
        <ecNumber evidence="5">3.5.1.44</ecNumber>
    </recommendedName>
</protein>
<dbReference type="EC" id="3.1.1.61" evidence="5"/>